<gene>
    <name evidence="2" type="ORF">B0H16DRAFT_1714997</name>
</gene>
<dbReference type="EMBL" id="JARKIB010000015">
    <property type="protein sequence ID" value="KAJ7771793.1"/>
    <property type="molecule type" value="Genomic_DNA"/>
</dbReference>
<proteinExistence type="predicted"/>
<dbReference type="Proteomes" id="UP001215598">
    <property type="component" value="Unassembled WGS sequence"/>
</dbReference>
<keyword evidence="3" id="KW-1185">Reference proteome</keyword>
<sequence length="117" mass="13121">MSMGMGDISADVSMQGVERLDAFELETLIPSEPSKDDFISSSIVKRADESHGPHPESRLMREEDELGEGDHQFVEYTSAQERIAVGKKSRKVQASKRKDAMKEMIADAEETNEEMDE</sequence>
<dbReference type="AlphaFoldDB" id="A0AAD7JTQ8"/>
<evidence type="ECO:0000256" key="1">
    <source>
        <dbReference type="SAM" id="MobiDB-lite"/>
    </source>
</evidence>
<accession>A0AAD7JTQ8</accession>
<reference evidence="2" key="1">
    <citation type="submission" date="2023-03" db="EMBL/GenBank/DDBJ databases">
        <title>Massive genome expansion in bonnet fungi (Mycena s.s.) driven by repeated elements and novel gene families across ecological guilds.</title>
        <authorList>
            <consortium name="Lawrence Berkeley National Laboratory"/>
            <person name="Harder C.B."/>
            <person name="Miyauchi S."/>
            <person name="Viragh M."/>
            <person name="Kuo A."/>
            <person name="Thoen E."/>
            <person name="Andreopoulos B."/>
            <person name="Lu D."/>
            <person name="Skrede I."/>
            <person name="Drula E."/>
            <person name="Henrissat B."/>
            <person name="Morin E."/>
            <person name="Kohler A."/>
            <person name="Barry K."/>
            <person name="LaButti K."/>
            <person name="Morin E."/>
            <person name="Salamov A."/>
            <person name="Lipzen A."/>
            <person name="Mereny Z."/>
            <person name="Hegedus B."/>
            <person name="Baldrian P."/>
            <person name="Stursova M."/>
            <person name="Weitz H."/>
            <person name="Taylor A."/>
            <person name="Grigoriev I.V."/>
            <person name="Nagy L.G."/>
            <person name="Martin F."/>
            <person name="Kauserud H."/>
        </authorList>
    </citation>
    <scope>NUCLEOTIDE SEQUENCE</scope>
    <source>
        <strain evidence="2">CBHHK182m</strain>
    </source>
</reference>
<feature type="compositionally biased region" description="Acidic residues" evidence="1">
    <location>
        <begin position="106"/>
        <end position="117"/>
    </location>
</feature>
<dbReference type="GO" id="GO:0000390">
    <property type="term" value="P:spliceosomal complex disassembly"/>
    <property type="evidence" value="ECO:0007669"/>
    <property type="project" value="InterPro"/>
</dbReference>
<evidence type="ECO:0000313" key="3">
    <source>
        <dbReference type="Proteomes" id="UP001215598"/>
    </source>
</evidence>
<comment type="caution">
    <text evidence="2">The sequence shown here is derived from an EMBL/GenBank/DDBJ whole genome shotgun (WGS) entry which is preliminary data.</text>
</comment>
<feature type="region of interest" description="Disordered" evidence="1">
    <location>
        <begin position="87"/>
        <end position="117"/>
    </location>
</feature>
<organism evidence="2 3">
    <name type="scientific">Mycena metata</name>
    <dbReference type="NCBI Taxonomy" id="1033252"/>
    <lineage>
        <taxon>Eukaryota</taxon>
        <taxon>Fungi</taxon>
        <taxon>Dikarya</taxon>
        <taxon>Basidiomycota</taxon>
        <taxon>Agaricomycotina</taxon>
        <taxon>Agaricomycetes</taxon>
        <taxon>Agaricomycetidae</taxon>
        <taxon>Agaricales</taxon>
        <taxon>Marasmiineae</taxon>
        <taxon>Mycenaceae</taxon>
        <taxon>Mycena</taxon>
    </lineage>
</organism>
<dbReference type="InterPro" id="IPR028211">
    <property type="entry name" value="Ntr2"/>
</dbReference>
<dbReference type="Pfam" id="PF15458">
    <property type="entry name" value="NTR2"/>
    <property type="match status" value="1"/>
</dbReference>
<feature type="compositionally biased region" description="Basic and acidic residues" evidence="1">
    <location>
        <begin position="96"/>
        <end position="105"/>
    </location>
</feature>
<dbReference type="GO" id="GO:0071008">
    <property type="term" value="C:U2-type post-mRNA release spliceosomal complex"/>
    <property type="evidence" value="ECO:0007669"/>
    <property type="project" value="InterPro"/>
</dbReference>
<evidence type="ECO:0000313" key="2">
    <source>
        <dbReference type="EMBL" id="KAJ7771793.1"/>
    </source>
</evidence>
<name>A0AAD7JTQ8_9AGAR</name>
<protein>
    <submittedName>
        <fullName evidence="2">Nineteen complex-related protein 2-domain-containing protein</fullName>
    </submittedName>
</protein>